<dbReference type="Proteomes" id="UP001449657">
    <property type="component" value="Chromosome"/>
</dbReference>
<gene>
    <name evidence="2" type="ORF">WJU22_19965</name>
</gene>
<dbReference type="EMBL" id="CP150096">
    <property type="protein sequence ID" value="WZN45178.1"/>
    <property type="molecule type" value="Genomic_DNA"/>
</dbReference>
<evidence type="ECO:0000256" key="1">
    <source>
        <dbReference type="SAM" id="Phobius"/>
    </source>
</evidence>
<organism evidence="2 3">
    <name type="scientific">Chitinophaga caseinilytica</name>
    <dbReference type="NCBI Taxonomy" id="2267521"/>
    <lineage>
        <taxon>Bacteria</taxon>
        <taxon>Pseudomonadati</taxon>
        <taxon>Bacteroidota</taxon>
        <taxon>Chitinophagia</taxon>
        <taxon>Chitinophagales</taxon>
        <taxon>Chitinophagaceae</taxon>
        <taxon>Chitinophaga</taxon>
    </lineage>
</organism>
<reference evidence="2 3" key="1">
    <citation type="submission" date="2024-03" db="EMBL/GenBank/DDBJ databases">
        <title>Chitinophaga caseinilytica sp. nov., a casein hydrolysing bacterium isolated from forest soil.</title>
        <authorList>
            <person name="Lee D.S."/>
            <person name="Han D.M."/>
            <person name="Baek J.H."/>
            <person name="Choi D.G."/>
            <person name="Jeon J.H."/>
            <person name="Jeon C.O."/>
        </authorList>
    </citation>
    <scope>NUCLEOTIDE SEQUENCE [LARGE SCALE GENOMIC DNA]</scope>
    <source>
        <strain evidence="2 3">KACC 19118</strain>
    </source>
</reference>
<accession>A0ABZ2YZ69</accession>
<proteinExistence type="predicted"/>
<sequence length="71" mass="7546">MKTLGIILIIAGIAMVLIRGFNVQTDKTIIDAGPIEVSKKENRWIGWPTYLGGIVAIAGIVLVVSGKRKGA</sequence>
<protein>
    <recommendedName>
        <fullName evidence="4">DUF3185 domain-containing protein</fullName>
    </recommendedName>
</protein>
<keyword evidence="1" id="KW-1133">Transmembrane helix</keyword>
<keyword evidence="1" id="KW-0472">Membrane</keyword>
<evidence type="ECO:0000313" key="2">
    <source>
        <dbReference type="EMBL" id="WZN45178.1"/>
    </source>
</evidence>
<evidence type="ECO:0008006" key="4">
    <source>
        <dbReference type="Google" id="ProtNLM"/>
    </source>
</evidence>
<dbReference type="RefSeq" id="WP_341839932.1">
    <property type="nucleotide sequence ID" value="NZ_CP149792.1"/>
</dbReference>
<evidence type="ECO:0000313" key="3">
    <source>
        <dbReference type="Proteomes" id="UP001449657"/>
    </source>
</evidence>
<name>A0ABZ2YZ69_9BACT</name>
<keyword evidence="1" id="KW-0812">Transmembrane</keyword>
<keyword evidence="3" id="KW-1185">Reference proteome</keyword>
<feature type="transmembrane region" description="Helical" evidence="1">
    <location>
        <begin position="44"/>
        <end position="64"/>
    </location>
</feature>